<keyword evidence="2 6" id="KW-0812">Transmembrane</keyword>
<gene>
    <name evidence="7" type="ORF">ISN45_Aa02g022610</name>
</gene>
<comment type="caution">
    <text evidence="7">The sequence shown here is derived from an EMBL/GenBank/DDBJ whole genome shotgun (WGS) entry which is preliminary data.</text>
</comment>
<accession>A0A8T2BKU4</accession>
<dbReference type="InterPro" id="IPR008511">
    <property type="entry name" value="ROH1-like"/>
</dbReference>
<evidence type="ECO:0000256" key="6">
    <source>
        <dbReference type="SAM" id="Phobius"/>
    </source>
</evidence>
<comment type="subcellular location">
    <subcellularLocation>
        <location evidence="1">Membrane</location>
        <topology evidence="1">Single-pass membrane protein</topology>
    </subcellularLocation>
</comment>
<keyword evidence="4 6" id="KW-0472">Membrane</keyword>
<evidence type="ECO:0000313" key="7">
    <source>
        <dbReference type="EMBL" id="KAG7587020.1"/>
    </source>
</evidence>
<protein>
    <submittedName>
        <fullName evidence="7">Protein BYPASS-related</fullName>
    </submittedName>
</protein>
<organism evidence="7 8">
    <name type="scientific">Arabidopsis thaliana x Arabidopsis arenosa</name>
    <dbReference type="NCBI Taxonomy" id="1240361"/>
    <lineage>
        <taxon>Eukaryota</taxon>
        <taxon>Viridiplantae</taxon>
        <taxon>Streptophyta</taxon>
        <taxon>Embryophyta</taxon>
        <taxon>Tracheophyta</taxon>
        <taxon>Spermatophyta</taxon>
        <taxon>Magnoliopsida</taxon>
        <taxon>eudicotyledons</taxon>
        <taxon>Gunneridae</taxon>
        <taxon>Pentapetalae</taxon>
        <taxon>rosids</taxon>
        <taxon>malvids</taxon>
        <taxon>Brassicales</taxon>
        <taxon>Brassicaceae</taxon>
        <taxon>Camelineae</taxon>
        <taxon>Arabidopsis</taxon>
    </lineage>
</organism>
<evidence type="ECO:0000256" key="4">
    <source>
        <dbReference type="ARBA" id="ARBA00023136"/>
    </source>
</evidence>
<dbReference type="EMBL" id="JAEFBK010000007">
    <property type="protein sequence ID" value="KAG7587020.1"/>
    <property type="molecule type" value="Genomic_DNA"/>
</dbReference>
<feature type="transmembrane region" description="Helical" evidence="6">
    <location>
        <begin position="248"/>
        <end position="270"/>
    </location>
</feature>
<reference evidence="7 8" key="1">
    <citation type="submission" date="2020-12" db="EMBL/GenBank/DDBJ databases">
        <title>Concerted genomic and epigenomic changes stabilize Arabidopsis allopolyploids.</title>
        <authorList>
            <person name="Chen Z."/>
        </authorList>
    </citation>
    <scope>NUCLEOTIDE SEQUENCE [LARGE SCALE GENOMIC DNA]</scope>
    <source>
        <strain evidence="7">Allo738</strain>
        <tissue evidence="7">Leaf</tissue>
    </source>
</reference>
<evidence type="ECO:0000256" key="1">
    <source>
        <dbReference type="ARBA" id="ARBA00004167"/>
    </source>
</evidence>
<dbReference type="AlphaFoldDB" id="A0A8T2BKU4"/>
<evidence type="ECO:0000256" key="5">
    <source>
        <dbReference type="ARBA" id="ARBA00035114"/>
    </source>
</evidence>
<keyword evidence="8" id="KW-1185">Reference proteome</keyword>
<evidence type="ECO:0000256" key="3">
    <source>
        <dbReference type="ARBA" id="ARBA00022989"/>
    </source>
</evidence>
<keyword evidence="3 6" id="KW-1133">Transmembrane helix</keyword>
<dbReference type="PANTHER" id="PTHR31509">
    <property type="entry name" value="BPS1-LIKE PROTEIN"/>
    <property type="match status" value="1"/>
</dbReference>
<sequence length="398" mass="45462">MPATDYQRSFGRSFLNLRRDTAVNSVDSTTVTVELTQMEAELDWFQRKVAERFIDLNASTCEDLLSLEWVGKLLDSFLSCQEEFRAIVINHRSMITKPPTDRLIADYFERSVKALDVCNAIRDGVEQIRQWQKLIEIVICAFNNNGGGSSSSQRPLGEGQFRRARKTLIELAIGMLDEKDSSSSSVSSQHRNRSFGRNKEHLHHRTIGHFRSLSWSVSRSWSASKQLQAIGNNLATPRASDITATNGLAVPVYTMTSILLFVMWALVAAIPCQDRGLQVHFNVPRNYQWGGSLMSLHDRIIEESKKRERKNTCGLLKEIHQFERSSRLMNELVDSVQFPLSDEKEMEVRERVEELGKLQEALKNGLDPFERKVREVFHRIVRSRTEGLDTVGKHHGSE</sequence>
<dbReference type="Pfam" id="PF05633">
    <property type="entry name" value="ROH1-like"/>
    <property type="match status" value="1"/>
</dbReference>
<name>A0A8T2BKU4_9BRAS</name>
<proteinExistence type="inferred from homology"/>
<dbReference type="GO" id="GO:0016020">
    <property type="term" value="C:membrane"/>
    <property type="evidence" value="ECO:0007669"/>
    <property type="project" value="UniProtKB-SubCell"/>
</dbReference>
<comment type="similarity">
    <text evidence="5">Belongs to the ROH1 family.</text>
</comment>
<evidence type="ECO:0000313" key="8">
    <source>
        <dbReference type="Proteomes" id="UP000694240"/>
    </source>
</evidence>
<evidence type="ECO:0000256" key="2">
    <source>
        <dbReference type="ARBA" id="ARBA00022692"/>
    </source>
</evidence>
<dbReference type="Proteomes" id="UP000694240">
    <property type="component" value="Chromosome 7"/>
</dbReference>